<protein>
    <recommendedName>
        <fullName evidence="4">RNA-directed RNA polymerase</fullName>
    </recommendedName>
</protein>
<feature type="region of interest" description="Disordered" evidence="1">
    <location>
        <begin position="324"/>
        <end position="357"/>
    </location>
</feature>
<proteinExistence type="predicted"/>
<feature type="compositionally biased region" description="Basic residues" evidence="1">
    <location>
        <begin position="39"/>
        <end position="48"/>
    </location>
</feature>
<dbReference type="EMBL" id="CAUYUJ010019893">
    <property type="protein sequence ID" value="CAK0894422.1"/>
    <property type="molecule type" value="Genomic_DNA"/>
</dbReference>
<name>A0ABN9X4X5_9DINO</name>
<comment type="caution">
    <text evidence="2">The sequence shown here is derived from an EMBL/GenBank/DDBJ whole genome shotgun (WGS) entry which is preliminary data.</text>
</comment>
<accession>A0ABN9X4X5</accession>
<sequence length="1573" mass="176810">MSGATGSEGQAAVPVDGGGAVANAARRRERVGSATVAKLRPHAKKCPKPPRGSDQQAKDSYPLLKELIHYLIAKPASMRGTFRWHREKFLTTTTIAEAAAQFTKVTTFKGGKELEMFYVNYLVSSKGFTIRCLTTLKKKDEDSIAQLMKYHLAFPLSLTMMEDLIVHDVMTLFLDKRGTQADTKIELLREKIEPAHGILWHVCGCYKLHVDNGYIQQVGFRNGDKVDVSEKKISDEYDLIQNWSDWRASLEQKPFPPLKLHLFFSPGEVGKQGPCVFSDKAWTAKTEDYEKLVQECYARWERDAKPAVTTKAAVKTEVQNIADDKRKSSMAEARNKAKAKLASKKDKQKHGVKKAKAKAKVDATKHRALSTTFGVPGFGVSFTMATCYFVKKRSCQQQLYWTYRDVYKLCKFNFYKSEESKWAYAMKPQWVKAFMELLGCNQIIPSPTRLVRGEECGLNPEKCLPHISVSTVGFLVHSVPDASIDVAMCSKYACQWPRPAPKPNGISVVTVEMIDGVVDITPLLDAGANRNRAPNAHVVARQLKLKYPHDVKAPIKNFLGSTMQEPKLQAVAAQVLTISLRLEAKILAVGKTVAPSDALQVEWSDAFDATGGMELDHQLVDACFDAEPVEVVGTKRKPKDDELNPSETQSQKIQKAWVERHSVHGAKATWRPPTKHRVGAKHWIQNIDNQIRQSTELGGLVLFKFDAKRSGLWKHWSTWPFLGISMDLGPKGLAGFNAMERFFALNVDKMPDHTHGCNRDFDLAINRMGLKGFWMIMMVVWNCAFGPEREHMRKHLLHEAMDERLRDIRCNLNRFMGSQHTALFRHPRWEIDRFERSWMALELDLLKSKKVVEKVKVAKEHVDKVTEGGSSTSAGRICFEDRASMAFAQSAVVASVVMLENPTNKRLAGTIAHNAKPVMDWHTNQARSSQSASGTQEWVLEQVSGGLMQHIQDIVDGLSSAPMCASNDFIITKVLAAARDEFARGVEDDFADMFGHHALTLVACRLRRTMHLSRGLPFGFAKVLLRDKGPAHELLENFKKDIELWERCKAEVAATTSQSALMKRHLFNKVSVQQFIVACTELKFKIEVPLIKLVVPRVRGVLQTQIVEDIIGCQKNTRITMAQKKFKKPEASMGAVLRKEVITKKHKHTGVTMDIPLERKTSKLPPEAFKAVPKDRSIDASQVVSTAGTPPWYSPGPGNHMIPIVDLQLMRDAFQYGFGFEGVQHAWLGELIDVRHKIVFRIERVHRDDEWYFGLDHFPDSCVLAWPVKLVRLADMINARGIFVEFLKGVVEPKLISIFSAKDVKAYSVEWKSFPTQHKQFTTVCCQKILYANPVNRLFTLGMEPVSLLEVAARQAFWNLKSSFLTKLATETLALDVSQASGLCVLLVKITQKILQCSEADALAFAAKRLAVNDVSLEYSVALLSLDEALDCMGQSDAKKIHEEQQAMTSFRDERAAFAAEHSGLRRRINDRAMAKAKAKPKAKAKERARIDFRGEIAQAEARRYLPDGASIWKSTGIPPRWRAHVPPRARISEPCDGDEAKALAIILRRVWKQHCEIVGTVFDSTPRDFVVE</sequence>
<dbReference type="Proteomes" id="UP001189429">
    <property type="component" value="Unassembled WGS sequence"/>
</dbReference>
<feature type="compositionally biased region" description="Basic and acidic residues" evidence="1">
    <location>
        <begin position="324"/>
        <end position="335"/>
    </location>
</feature>
<evidence type="ECO:0000256" key="1">
    <source>
        <dbReference type="SAM" id="MobiDB-lite"/>
    </source>
</evidence>
<feature type="region of interest" description="Disordered" evidence="1">
    <location>
        <begin position="1"/>
        <end position="57"/>
    </location>
</feature>
<keyword evidence="3" id="KW-1185">Reference proteome</keyword>
<gene>
    <name evidence="2" type="ORF">PCOR1329_LOCUS73472</name>
</gene>
<organism evidence="2 3">
    <name type="scientific">Prorocentrum cordatum</name>
    <dbReference type="NCBI Taxonomy" id="2364126"/>
    <lineage>
        <taxon>Eukaryota</taxon>
        <taxon>Sar</taxon>
        <taxon>Alveolata</taxon>
        <taxon>Dinophyceae</taxon>
        <taxon>Prorocentrales</taxon>
        <taxon>Prorocentraceae</taxon>
        <taxon>Prorocentrum</taxon>
    </lineage>
</organism>
<reference evidence="2" key="1">
    <citation type="submission" date="2023-10" db="EMBL/GenBank/DDBJ databases">
        <authorList>
            <person name="Chen Y."/>
            <person name="Shah S."/>
            <person name="Dougan E. K."/>
            <person name="Thang M."/>
            <person name="Chan C."/>
        </authorList>
    </citation>
    <scope>NUCLEOTIDE SEQUENCE [LARGE SCALE GENOMIC DNA]</scope>
</reference>
<evidence type="ECO:0000313" key="2">
    <source>
        <dbReference type="EMBL" id="CAK0894422.1"/>
    </source>
</evidence>
<evidence type="ECO:0000313" key="3">
    <source>
        <dbReference type="Proteomes" id="UP001189429"/>
    </source>
</evidence>
<feature type="compositionally biased region" description="Basic residues" evidence="1">
    <location>
        <begin position="336"/>
        <end position="357"/>
    </location>
</feature>
<evidence type="ECO:0008006" key="4">
    <source>
        <dbReference type="Google" id="ProtNLM"/>
    </source>
</evidence>